<comment type="caution">
    <text evidence="4">The sequence shown here is derived from an EMBL/GenBank/DDBJ whole genome shotgun (WGS) entry which is preliminary data.</text>
</comment>
<dbReference type="Pfam" id="PF11350">
    <property type="entry name" value="DUF3152"/>
    <property type="match status" value="1"/>
</dbReference>
<dbReference type="InterPro" id="IPR022603">
    <property type="entry name" value="DUF3152"/>
</dbReference>
<keyword evidence="2" id="KW-0472">Membrane</keyword>
<feature type="region of interest" description="Disordered" evidence="1">
    <location>
        <begin position="76"/>
        <end position="136"/>
    </location>
</feature>
<evidence type="ECO:0000256" key="2">
    <source>
        <dbReference type="SAM" id="Phobius"/>
    </source>
</evidence>
<feature type="compositionally biased region" description="Low complexity" evidence="1">
    <location>
        <begin position="76"/>
        <end position="121"/>
    </location>
</feature>
<protein>
    <submittedName>
        <fullName evidence="4">DUF3152 domain-containing protein</fullName>
    </submittedName>
</protein>
<evidence type="ECO:0000313" key="4">
    <source>
        <dbReference type="EMBL" id="NJP44577.1"/>
    </source>
</evidence>
<evidence type="ECO:0000313" key="5">
    <source>
        <dbReference type="Proteomes" id="UP000734511"/>
    </source>
</evidence>
<feature type="compositionally biased region" description="Basic residues" evidence="1">
    <location>
        <begin position="10"/>
        <end position="22"/>
    </location>
</feature>
<dbReference type="RefSeq" id="WP_167983436.1">
    <property type="nucleotide sequence ID" value="NZ_JAATEJ010000009.1"/>
</dbReference>
<proteinExistence type="predicted"/>
<feature type="region of interest" description="Disordered" evidence="1">
    <location>
        <begin position="1"/>
        <end position="47"/>
    </location>
</feature>
<accession>A0ABX0ZPV2</accession>
<keyword evidence="2" id="KW-0812">Transmembrane</keyword>
<name>A0ABX0ZPV2_9ACTN</name>
<reference evidence="4 5" key="1">
    <citation type="submission" date="2020-03" db="EMBL/GenBank/DDBJ databases">
        <title>WGS of actinomycetes isolated from Thailand.</title>
        <authorList>
            <person name="Thawai C."/>
        </authorList>
    </citation>
    <scope>NUCLEOTIDE SEQUENCE [LARGE SCALE GENOMIC DNA]</scope>
    <source>
        <strain evidence="4 5">PRB2-1</strain>
    </source>
</reference>
<dbReference type="SUPFAM" id="SSF55486">
    <property type="entry name" value="Metalloproteases ('zincins'), catalytic domain"/>
    <property type="match status" value="1"/>
</dbReference>
<evidence type="ECO:0000259" key="3">
    <source>
        <dbReference type="Pfam" id="PF11350"/>
    </source>
</evidence>
<organism evidence="4 5">
    <name type="scientific">Actinacidiphila epipremni</name>
    <dbReference type="NCBI Taxonomy" id="2053013"/>
    <lineage>
        <taxon>Bacteria</taxon>
        <taxon>Bacillati</taxon>
        <taxon>Actinomycetota</taxon>
        <taxon>Actinomycetes</taxon>
        <taxon>Kitasatosporales</taxon>
        <taxon>Streptomycetaceae</taxon>
        <taxon>Actinacidiphila</taxon>
    </lineage>
</organism>
<evidence type="ECO:0000256" key="1">
    <source>
        <dbReference type="SAM" id="MobiDB-lite"/>
    </source>
</evidence>
<feature type="transmembrane region" description="Helical" evidence="2">
    <location>
        <begin position="50"/>
        <end position="71"/>
    </location>
</feature>
<feature type="domain" description="DUF3152" evidence="3">
    <location>
        <begin position="118"/>
        <end position="284"/>
    </location>
</feature>
<feature type="compositionally biased region" description="Low complexity" evidence="1">
    <location>
        <begin position="23"/>
        <end position="32"/>
    </location>
</feature>
<dbReference type="Proteomes" id="UP000734511">
    <property type="component" value="Unassembled WGS sequence"/>
</dbReference>
<sequence>MGGRAAGRGSGRKAHAQSRGRSGRTSSAGRTSPAGSTSPTSRAGRPRRGCVTYGVFAAVFVVLLGVTLHMLRPGATAGQSGTAGRAGAASAGRGQPADPARTPDAGGAPAKTKAPAPTATDVPQHGSGSFSTADAAGKAVGRGRIRRYEVQVEQGAGISADGAAHEIEAILADPRGWTDDGHDGFQLVSSGPVDFVVKIATPDTVDAICGAAGLHTHGEVNCDVGPTVVVNLKRWLLGSPEFPGPIAGYRALIINHEVGHRIGHGHETCPGPGRLAPVMMQQIDGLHGCKANAWPYDSAGHYIQGPRVP</sequence>
<keyword evidence="5" id="KW-1185">Reference proteome</keyword>
<gene>
    <name evidence="4" type="ORF">HCN08_14410</name>
</gene>
<dbReference type="EMBL" id="JAATEJ010000009">
    <property type="protein sequence ID" value="NJP44577.1"/>
    <property type="molecule type" value="Genomic_DNA"/>
</dbReference>
<keyword evidence="2" id="KW-1133">Transmembrane helix</keyword>